<dbReference type="OrthoDB" id="5242119at2"/>
<dbReference type="PANTHER" id="PTHR33371:SF4">
    <property type="entry name" value="INTERMEMBRANE PHOSPHOLIPID TRANSPORT SYSTEM BINDING PROTEIN MLAD"/>
    <property type="match status" value="1"/>
</dbReference>
<dbReference type="PANTHER" id="PTHR33371">
    <property type="entry name" value="INTERMEMBRANE PHOSPHOLIPID TRANSPORT SYSTEM BINDING PROTEIN MLAD-RELATED"/>
    <property type="match status" value="1"/>
</dbReference>
<evidence type="ECO:0000313" key="3">
    <source>
        <dbReference type="EMBL" id="PTL59551.1"/>
    </source>
</evidence>
<sequence>MISRILPALVGLVAVVAVALMITNRGGDDAYIAYATFEDAGGILKNYNVKVGGVPAGTVTDISLTDDDDVVVKMELDPGAAPIGSGASAKVRPVNLLGEKYIDLDPGDLGRPMPEGSTIPKDKTAVPVELDDVINVLDPDTRGRLRLLINEAGVALAGRGADFNKTLDELPRAIDSAERVVTDIDDENEALERAIVSGDRVISEVNAGRDDLAELVDSAADALQTVAARRARLGETVRGAPQALASLRTTLVRLQSASTELTPAARDLRTASPSLTTTLRRAPQFAKDARTTLRTATRVAPRLSKLGRRSTPTLRALRPTARRLASFTGEVDPLLKTLDQQRGLIDFLSFMDSWADVTNNADGLGHHFRLRITADAEALTSAVSKFIPDLKTSATKKKKTVKRPAPAKPTRVPAGSDDDRPVAKPPTLPDVTKPLVDPLTQGLQDVGKSVQEAVGGLVGGLTGKDRTAPDGSGSSSDTTKLFNYLLGP</sequence>
<evidence type="ECO:0000313" key="4">
    <source>
        <dbReference type="Proteomes" id="UP000240739"/>
    </source>
</evidence>
<dbReference type="InterPro" id="IPR052336">
    <property type="entry name" value="MlaD_Phospholipid_Transporter"/>
</dbReference>
<dbReference type="InterPro" id="IPR003399">
    <property type="entry name" value="Mce/MlaD"/>
</dbReference>
<feature type="domain" description="Mce/MlaD" evidence="2">
    <location>
        <begin position="31"/>
        <end position="107"/>
    </location>
</feature>
<gene>
    <name evidence="3" type="ORF">C7Y72_07770</name>
</gene>
<feature type="compositionally biased region" description="Polar residues" evidence="1">
    <location>
        <begin position="472"/>
        <end position="481"/>
    </location>
</feature>
<reference evidence="3 4" key="1">
    <citation type="submission" date="2018-03" db="EMBL/GenBank/DDBJ databases">
        <title>Aquarubrobacter algicola gen. nov., sp. nov., a novel actinobacterium isolated from shallow eutrophic lake during the end of cyanobacterial harmful algal blooms.</title>
        <authorList>
            <person name="Chun S.J."/>
        </authorList>
    </citation>
    <scope>NUCLEOTIDE SEQUENCE [LARGE SCALE GENOMIC DNA]</scope>
    <source>
        <strain evidence="3 4">Seoho-28</strain>
    </source>
</reference>
<evidence type="ECO:0000259" key="2">
    <source>
        <dbReference type="Pfam" id="PF02470"/>
    </source>
</evidence>
<comment type="caution">
    <text evidence="3">The sequence shown here is derived from an EMBL/GenBank/DDBJ whole genome shotgun (WGS) entry which is preliminary data.</text>
</comment>
<accession>A0A2T4UJZ5</accession>
<dbReference type="NCBIfam" id="TIGR00996">
    <property type="entry name" value="Mtu_fam_mce"/>
    <property type="match status" value="1"/>
</dbReference>
<organism evidence="3 4">
    <name type="scientific">Paraconexibacter algicola</name>
    <dbReference type="NCBI Taxonomy" id="2133960"/>
    <lineage>
        <taxon>Bacteria</taxon>
        <taxon>Bacillati</taxon>
        <taxon>Actinomycetota</taxon>
        <taxon>Thermoleophilia</taxon>
        <taxon>Solirubrobacterales</taxon>
        <taxon>Paraconexibacteraceae</taxon>
        <taxon>Paraconexibacter</taxon>
    </lineage>
</organism>
<name>A0A2T4UJZ5_9ACTN</name>
<keyword evidence="4" id="KW-1185">Reference proteome</keyword>
<protein>
    <recommendedName>
        <fullName evidence="2">Mce/MlaD domain-containing protein</fullName>
    </recommendedName>
</protein>
<dbReference type="EMBL" id="PYYB01000001">
    <property type="protein sequence ID" value="PTL59551.1"/>
    <property type="molecule type" value="Genomic_DNA"/>
</dbReference>
<dbReference type="RefSeq" id="WP_107568196.1">
    <property type="nucleotide sequence ID" value="NZ_PYYB01000001.1"/>
</dbReference>
<feature type="region of interest" description="Disordered" evidence="1">
    <location>
        <begin position="394"/>
        <end position="488"/>
    </location>
</feature>
<dbReference type="AlphaFoldDB" id="A0A2T4UJZ5"/>
<dbReference type="Proteomes" id="UP000240739">
    <property type="component" value="Unassembled WGS sequence"/>
</dbReference>
<proteinExistence type="predicted"/>
<evidence type="ECO:0000256" key="1">
    <source>
        <dbReference type="SAM" id="MobiDB-lite"/>
    </source>
</evidence>
<dbReference type="InterPro" id="IPR005693">
    <property type="entry name" value="Mce"/>
</dbReference>
<dbReference type="Pfam" id="PF02470">
    <property type="entry name" value="MlaD"/>
    <property type="match status" value="1"/>
</dbReference>